<dbReference type="Gene3D" id="3.40.50.2300">
    <property type="match status" value="1"/>
</dbReference>
<keyword evidence="7" id="KW-0819">tRNA processing</keyword>
<comment type="caution">
    <text evidence="16">The sequence shown here is derived from an EMBL/GenBank/DDBJ whole genome shotgun (WGS) entry which is preliminary data.</text>
</comment>
<keyword evidence="9" id="KW-0547">Nucleotide-binding</keyword>
<dbReference type="InterPro" id="IPR017867">
    <property type="entry name" value="Tyr_phospatase_low_mol_wt"/>
</dbReference>
<evidence type="ECO:0000256" key="2">
    <source>
        <dbReference type="ARBA" id="ARBA00007663"/>
    </source>
</evidence>
<dbReference type="AlphaFoldDB" id="A0A0S8G551"/>
<dbReference type="InterPro" id="IPR017945">
    <property type="entry name" value="DHBP_synth_RibB-like_a/b_dom"/>
</dbReference>
<dbReference type="GO" id="GO:0000049">
    <property type="term" value="F:tRNA binding"/>
    <property type="evidence" value="ECO:0007669"/>
    <property type="project" value="TreeGrafter"/>
</dbReference>
<organism evidence="16 17">
    <name type="scientific">candidate division WOR_3 bacterium SM23_60</name>
    <dbReference type="NCBI Taxonomy" id="1703780"/>
    <lineage>
        <taxon>Bacteria</taxon>
        <taxon>Bacteria division WOR-3</taxon>
    </lineage>
</organism>
<dbReference type="Gene3D" id="3.90.870.10">
    <property type="entry name" value="DHBP synthase"/>
    <property type="match status" value="1"/>
</dbReference>
<comment type="subcellular location">
    <subcellularLocation>
        <location evidence="1">Cytoplasm</location>
    </subcellularLocation>
</comment>
<dbReference type="Pfam" id="PF01300">
    <property type="entry name" value="Sua5_yciO_yrdC"/>
    <property type="match status" value="1"/>
</dbReference>
<dbReference type="EMBL" id="LJUO01000207">
    <property type="protein sequence ID" value="KPK67665.1"/>
    <property type="molecule type" value="Genomic_DNA"/>
</dbReference>
<dbReference type="SUPFAM" id="SSF52788">
    <property type="entry name" value="Phosphotyrosine protein phosphatases I"/>
    <property type="match status" value="1"/>
</dbReference>
<gene>
    <name evidence="16" type="ORF">AMJ87_13005</name>
</gene>
<feature type="active site" evidence="14">
    <location>
        <position position="219"/>
    </location>
</feature>
<evidence type="ECO:0000256" key="14">
    <source>
        <dbReference type="PIRSR" id="PIRSR617867-1"/>
    </source>
</evidence>
<feature type="active site" description="Nucleophile" evidence="14">
    <location>
        <position position="213"/>
    </location>
</feature>
<dbReference type="PANTHER" id="PTHR17490:SF16">
    <property type="entry name" value="THREONYLCARBAMOYL-AMP SYNTHASE"/>
    <property type="match status" value="1"/>
</dbReference>
<evidence type="ECO:0000256" key="11">
    <source>
        <dbReference type="ARBA" id="ARBA00022840"/>
    </source>
</evidence>
<dbReference type="GO" id="GO:0061710">
    <property type="term" value="F:L-threonylcarbamoyladenylate synthase"/>
    <property type="evidence" value="ECO:0007669"/>
    <property type="project" value="UniProtKB-EC"/>
</dbReference>
<evidence type="ECO:0000256" key="12">
    <source>
        <dbReference type="ARBA" id="ARBA00029774"/>
    </source>
</evidence>
<evidence type="ECO:0000313" key="17">
    <source>
        <dbReference type="Proteomes" id="UP000051096"/>
    </source>
</evidence>
<protein>
    <recommendedName>
        <fullName evidence="12">L-threonylcarbamoyladenylate synthase</fullName>
        <ecNumber evidence="4">2.7.7.87</ecNumber>
    </recommendedName>
    <alternativeName>
        <fullName evidence="12">L-threonylcarbamoyladenylate synthase</fullName>
    </alternativeName>
</protein>
<evidence type="ECO:0000256" key="6">
    <source>
        <dbReference type="ARBA" id="ARBA00022679"/>
    </source>
</evidence>
<dbReference type="SUPFAM" id="SSF55821">
    <property type="entry name" value="YrdC/RibB"/>
    <property type="match status" value="1"/>
</dbReference>
<evidence type="ECO:0000256" key="10">
    <source>
        <dbReference type="ARBA" id="ARBA00022801"/>
    </source>
</evidence>
<dbReference type="GO" id="GO:0008033">
    <property type="term" value="P:tRNA processing"/>
    <property type="evidence" value="ECO:0007669"/>
    <property type="project" value="UniProtKB-KW"/>
</dbReference>
<proteinExistence type="inferred from homology"/>
<dbReference type="GO" id="GO:0003725">
    <property type="term" value="F:double-stranded RNA binding"/>
    <property type="evidence" value="ECO:0007669"/>
    <property type="project" value="InterPro"/>
</dbReference>
<keyword evidence="5" id="KW-0963">Cytoplasm</keyword>
<dbReference type="GO" id="GO:0005737">
    <property type="term" value="C:cytoplasm"/>
    <property type="evidence" value="ECO:0007669"/>
    <property type="project" value="UniProtKB-SubCell"/>
</dbReference>
<dbReference type="Pfam" id="PF01451">
    <property type="entry name" value="LMWPc"/>
    <property type="match status" value="1"/>
</dbReference>
<evidence type="ECO:0000256" key="3">
    <source>
        <dbReference type="ARBA" id="ARBA00011063"/>
    </source>
</evidence>
<feature type="active site" description="Proton donor" evidence="14">
    <location>
        <position position="324"/>
    </location>
</feature>
<dbReference type="SMART" id="SM00226">
    <property type="entry name" value="LMWPc"/>
    <property type="match status" value="1"/>
</dbReference>
<dbReference type="GO" id="GO:0005524">
    <property type="term" value="F:ATP binding"/>
    <property type="evidence" value="ECO:0007669"/>
    <property type="project" value="UniProtKB-KW"/>
</dbReference>
<reference evidence="16 17" key="1">
    <citation type="journal article" date="2015" name="Microbiome">
        <title>Genomic resolution of linkages in carbon, nitrogen, and sulfur cycling among widespread estuary sediment bacteria.</title>
        <authorList>
            <person name="Baker B.J."/>
            <person name="Lazar C.S."/>
            <person name="Teske A.P."/>
            <person name="Dick G.J."/>
        </authorList>
    </citation>
    <scope>NUCLEOTIDE SEQUENCE [LARGE SCALE GENOMIC DNA]</scope>
    <source>
        <strain evidence="16">SM23_60</strain>
    </source>
</reference>
<dbReference type="EC" id="2.7.7.87" evidence="4"/>
<dbReference type="PROSITE" id="PS51163">
    <property type="entry name" value="YRDC"/>
    <property type="match status" value="1"/>
</dbReference>
<evidence type="ECO:0000256" key="5">
    <source>
        <dbReference type="ARBA" id="ARBA00022490"/>
    </source>
</evidence>
<dbReference type="Proteomes" id="UP000051096">
    <property type="component" value="Unassembled WGS sequence"/>
</dbReference>
<dbReference type="InterPro" id="IPR006070">
    <property type="entry name" value="Sua5-like_dom"/>
</dbReference>
<keyword evidence="11" id="KW-0067">ATP-binding</keyword>
<dbReference type="InterPro" id="IPR050156">
    <property type="entry name" value="TC-AMP_synthase_SUA5"/>
</dbReference>
<comment type="catalytic activity">
    <reaction evidence="13">
        <text>L-threonine + hydrogencarbonate + ATP = L-threonylcarbamoyladenylate + diphosphate + H2O</text>
        <dbReference type="Rhea" id="RHEA:36407"/>
        <dbReference type="ChEBI" id="CHEBI:15377"/>
        <dbReference type="ChEBI" id="CHEBI:17544"/>
        <dbReference type="ChEBI" id="CHEBI:30616"/>
        <dbReference type="ChEBI" id="CHEBI:33019"/>
        <dbReference type="ChEBI" id="CHEBI:57926"/>
        <dbReference type="ChEBI" id="CHEBI:73682"/>
        <dbReference type="EC" id="2.7.7.87"/>
    </reaction>
</comment>
<dbReference type="PANTHER" id="PTHR17490">
    <property type="entry name" value="SUA5"/>
    <property type="match status" value="1"/>
</dbReference>
<evidence type="ECO:0000313" key="16">
    <source>
        <dbReference type="EMBL" id="KPK67665.1"/>
    </source>
</evidence>
<dbReference type="NCBIfam" id="TIGR00057">
    <property type="entry name" value="L-threonylcarbamoyladenylate synthase"/>
    <property type="match status" value="1"/>
</dbReference>
<dbReference type="InterPro" id="IPR023485">
    <property type="entry name" value="Ptyr_pPase"/>
</dbReference>
<name>A0A0S8G551_UNCW3</name>
<evidence type="ECO:0000256" key="8">
    <source>
        <dbReference type="ARBA" id="ARBA00022695"/>
    </source>
</evidence>
<keyword evidence="6" id="KW-0808">Transferase</keyword>
<dbReference type="GO" id="GO:0006450">
    <property type="term" value="P:regulation of translational fidelity"/>
    <property type="evidence" value="ECO:0007669"/>
    <property type="project" value="TreeGrafter"/>
</dbReference>
<sequence>MITTAKDTPAFLNTLVAALTKGDIIALPTDTVYGLACDATVLETVERLHKLKGRNGKPFTLFMQKGSINEYAVVTKQKVIEYFMPGPITVILAKRRTVQLPCVADTVGIRIPNTDFVMALLNSYGKPLAVTSANKAGAPPLTSARDIAREFPEVEFIIDAGKLLSEPSTVVDLTKTPPVVMRKGAVPIMALEKVYGHTVMLDHGLQFNVLFVCTGNSCRSPMAEGIFRTMVDEKYCRVKSAGTLYLNGMPASEYAQDVVREYGGSIAGHRSQPITPILVGWADLILVMEYKHYTSVIEIVPQAAVKTFLLKEYKRKTKHNKVNDPVGKDRTFYEQSARDMLPSLRFVAHDVMRRFAT</sequence>
<feature type="domain" description="YrdC-like" evidence="15">
    <location>
        <begin position="9"/>
        <end position="186"/>
    </location>
</feature>
<evidence type="ECO:0000259" key="15">
    <source>
        <dbReference type="PROSITE" id="PS51163"/>
    </source>
</evidence>
<dbReference type="PATRIC" id="fig|1703780.3.peg.2322"/>
<comment type="similarity">
    <text evidence="2">Belongs to the SUA5 family.</text>
</comment>
<keyword evidence="8" id="KW-0548">Nucleotidyltransferase</keyword>
<evidence type="ECO:0000256" key="7">
    <source>
        <dbReference type="ARBA" id="ARBA00022694"/>
    </source>
</evidence>
<accession>A0A0S8G551</accession>
<evidence type="ECO:0000256" key="1">
    <source>
        <dbReference type="ARBA" id="ARBA00004496"/>
    </source>
</evidence>
<evidence type="ECO:0000256" key="9">
    <source>
        <dbReference type="ARBA" id="ARBA00022741"/>
    </source>
</evidence>
<evidence type="ECO:0000256" key="4">
    <source>
        <dbReference type="ARBA" id="ARBA00012584"/>
    </source>
</evidence>
<evidence type="ECO:0000256" key="13">
    <source>
        <dbReference type="ARBA" id="ARBA00048366"/>
    </source>
</evidence>
<dbReference type="PRINTS" id="PR00719">
    <property type="entry name" value="LMWPTPASE"/>
</dbReference>
<keyword evidence="10" id="KW-0378">Hydrolase</keyword>
<comment type="similarity">
    <text evidence="3">Belongs to the low molecular weight phosphotyrosine protein phosphatase family.</text>
</comment>
<dbReference type="GO" id="GO:0004725">
    <property type="term" value="F:protein tyrosine phosphatase activity"/>
    <property type="evidence" value="ECO:0007669"/>
    <property type="project" value="InterPro"/>
</dbReference>
<dbReference type="InterPro" id="IPR036196">
    <property type="entry name" value="Ptyr_pPase_sf"/>
</dbReference>